<dbReference type="Pfam" id="PF02669">
    <property type="entry name" value="KdpC"/>
    <property type="match status" value="1"/>
</dbReference>
<keyword evidence="13" id="KW-1185">Reference proteome</keyword>
<dbReference type="NCBIfam" id="NF001454">
    <property type="entry name" value="PRK00315.1"/>
    <property type="match status" value="1"/>
</dbReference>
<evidence type="ECO:0000256" key="9">
    <source>
        <dbReference type="ARBA" id="ARBA00023065"/>
    </source>
</evidence>
<dbReference type="Proteomes" id="UP000245514">
    <property type="component" value="Unassembled WGS sequence"/>
</dbReference>
<keyword evidence="7 11" id="KW-0630">Potassium</keyword>
<dbReference type="EMBL" id="QFWG01000013">
    <property type="protein sequence ID" value="PWI27209.1"/>
    <property type="molecule type" value="Genomic_DNA"/>
</dbReference>
<accession>A0ABX5L521</accession>
<reference evidence="12 13" key="1">
    <citation type="submission" date="2018-05" db="EMBL/GenBank/DDBJ databases">
        <title>Draft Genome Sequence of Arthrobacter cumminsii IME1328, Isolated from a Patient Who Suffered from Foot Ulcers in China.</title>
        <authorList>
            <person name="Li M."/>
            <person name="Jiang Z."/>
            <person name="Sun Q."/>
            <person name="Tong Y."/>
        </authorList>
    </citation>
    <scope>NUCLEOTIDE SEQUENCE [LARGE SCALE GENOMIC DNA]</scope>
    <source>
        <strain evidence="12 13">IME1328</strain>
    </source>
</reference>
<evidence type="ECO:0000256" key="2">
    <source>
        <dbReference type="ARBA" id="ARBA00022475"/>
    </source>
</evidence>
<evidence type="ECO:0000256" key="5">
    <source>
        <dbReference type="ARBA" id="ARBA00022741"/>
    </source>
</evidence>
<dbReference type="InterPro" id="IPR003820">
    <property type="entry name" value="KdpC"/>
</dbReference>
<keyword evidence="4 11" id="KW-0812">Transmembrane</keyword>
<proteinExistence type="inferred from homology"/>
<comment type="similarity">
    <text evidence="11">Belongs to the KdpC family.</text>
</comment>
<comment type="subcellular location">
    <subcellularLocation>
        <location evidence="11">Cell membrane</location>
        <topology evidence="11">Single-pass membrane protein</topology>
    </subcellularLocation>
</comment>
<evidence type="ECO:0000313" key="13">
    <source>
        <dbReference type="Proteomes" id="UP000245514"/>
    </source>
</evidence>
<dbReference type="HAMAP" id="MF_00276">
    <property type="entry name" value="KdpC"/>
    <property type="match status" value="1"/>
</dbReference>
<comment type="function">
    <text evidence="11">Part of the high-affinity ATP-driven potassium transport (or Kdp) system, which catalyzes the hydrolysis of ATP coupled with the electrogenic transport of potassium into the cytoplasm. This subunit acts as a catalytic chaperone that increases the ATP-binding affinity of the ATP-hydrolyzing subunit KdpB by the formation of a transient KdpB/KdpC/ATP ternary complex.</text>
</comment>
<gene>
    <name evidence="11" type="primary">kdpC</name>
    <name evidence="12" type="ORF">CAY35_08670</name>
</gene>
<evidence type="ECO:0000256" key="6">
    <source>
        <dbReference type="ARBA" id="ARBA00022840"/>
    </source>
</evidence>
<sequence length="210" mass="21986">MRNTVIRAATSLWTSLRAIVVLALILGVLYPAAVWTIGRAVPNNADGSWVRNAQGEIVGSSLIGQAVTDERLFFPRPSAAGAENSANIGDDGYDAMSSGASNLASTSKTLKEQIATRRAAIAARDNIDPATIPADALTASGSGLDPHISPEYAALQIKRVASKTGLTEEKVRQLVADNTTQPHLGFLQEPVVNTVTLNTAVVEAAGINQQ</sequence>
<dbReference type="PANTHER" id="PTHR30042">
    <property type="entry name" value="POTASSIUM-TRANSPORTING ATPASE C CHAIN"/>
    <property type="match status" value="1"/>
</dbReference>
<keyword evidence="3 11" id="KW-0633">Potassium transport</keyword>
<comment type="subunit">
    <text evidence="11">The system is composed of three essential subunits: KdpA, KdpB and KdpC.</text>
</comment>
<keyword evidence="6 11" id="KW-0067">ATP-binding</keyword>
<evidence type="ECO:0000256" key="3">
    <source>
        <dbReference type="ARBA" id="ARBA00022538"/>
    </source>
</evidence>
<evidence type="ECO:0000256" key="11">
    <source>
        <dbReference type="HAMAP-Rule" id="MF_00276"/>
    </source>
</evidence>
<protein>
    <recommendedName>
        <fullName evidence="11">Potassium-transporting ATPase KdpC subunit</fullName>
    </recommendedName>
    <alternativeName>
        <fullName evidence="11">ATP phosphohydrolase [potassium-transporting] C chain</fullName>
    </alternativeName>
    <alternativeName>
        <fullName evidence="11">Potassium-binding and translocating subunit C</fullName>
    </alternativeName>
    <alternativeName>
        <fullName evidence="11">Potassium-translocating ATPase C chain</fullName>
    </alternativeName>
</protein>
<keyword evidence="9 11" id="KW-0406">Ion transport</keyword>
<evidence type="ECO:0000256" key="4">
    <source>
        <dbReference type="ARBA" id="ARBA00022692"/>
    </source>
</evidence>
<dbReference type="RefSeq" id="WP_109304221.1">
    <property type="nucleotide sequence ID" value="NZ_QFWG01000013.1"/>
</dbReference>
<keyword evidence="5 11" id="KW-0547">Nucleotide-binding</keyword>
<dbReference type="NCBIfam" id="TIGR00681">
    <property type="entry name" value="kdpC"/>
    <property type="match status" value="1"/>
</dbReference>
<organism evidence="12 13">
    <name type="scientific">Pseudoglutamicibacter cumminsii</name>
    <dbReference type="NCBI Taxonomy" id="156979"/>
    <lineage>
        <taxon>Bacteria</taxon>
        <taxon>Bacillati</taxon>
        <taxon>Actinomycetota</taxon>
        <taxon>Actinomycetes</taxon>
        <taxon>Micrococcales</taxon>
        <taxon>Micrococcaceae</taxon>
        <taxon>Pseudoglutamicibacter</taxon>
    </lineage>
</organism>
<evidence type="ECO:0000256" key="8">
    <source>
        <dbReference type="ARBA" id="ARBA00022989"/>
    </source>
</evidence>
<evidence type="ECO:0000313" key="12">
    <source>
        <dbReference type="EMBL" id="PWI27209.1"/>
    </source>
</evidence>
<feature type="transmembrane region" description="Helical" evidence="11">
    <location>
        <begin position="12"/>
        <end position="33"/>
    </location>
</feature>
<evidence type="ECO:0000256" key="7">
    <source>
        <dbReference type="ARBA" id="ARBA00022958"/>
    </source>
</evidence>
<comment type="caution">
    <text evidence="12">The sequence shown here is derived from an EMBL/GenBank/DDBJ whole genome shotgun (WGS) entry which is preliminary data.</text>
</comment>
<dbReference type="PANTHER" id="PTHR30042:SF2">
    <property type="entry name" value="POTASSIUM-TRANSPORTING ATPASE KDPC SUBUNIT"/>
    <property type="match status" value="1"/>
</dbReference>
<name>A0ABX5L521_9MICC</name>
<keyword evidence="2 11" id="KW-1003">Cell membrane</keyword>
<evidence type="ECO:0000256" key="1">
    <source>
        <dbReference type="ARBA" id="ARBA00022448"/>
    </source>
</evidence>
<keyword evidence="10 11" id="KW-0472">Membrane</keyword>
<dbReference type="PIRSF" id="PIRSF001296">
    <property type="entry name" value="K_ATPase_KdpC"/>
    <property type="match status" value="1"/>
</dbReference>
<keyword evidence="1 11" id="KW-0813">Transport</keyword>
<keyword evidence="8 11" id="KW-1133">Transmembrane helix</keyword>
<evidence type="ECO:0000256" key="10">
    <source>
        <dbReference type="ARBA" id="ARBA00023136"/>
    </source>
</evidence>